<dbReference type="AlphaFoldDB" id="A0A9D9N3H4"/>
<evidence type="ECO:0000313" key="1">
    <source>
        <dbReference type="EMBL" id="MBO8458793.1"/>
    </source>
</evidence>
<protein>
    <submittedName>
        <fullName evidence="1">Uncharacterized protein</fullName>
    </submittedName>
</protein>
<accession>A0A9D9N3H4</accession>
<reference evidence="1" key="1">
    <citation type="submission" date="2020-10" db="EMBL/GenBank/DDBJ databases">
        <authorList>
            <person name="Gilroy R."/>
        </authorList>
    </citation>
    <scope>NUCLEOTIDE SEQUENCE</scope>
    <source>
        <strain evidence="1">G3-3990</strain>
    </source>
</reference>
<evidence type="ECO:0000313" key="2">
    <source>
        <dbReference type="Proteomes" id="UP000823641"/>
    </source>
</evidence>
<proteinExistence type="predicted"/>
<comment type="caution">
    <text evidence="1">The sequence shown here is derived from an EMBL/GenBank/DDBJ whole genome shotgun (WGS) entry which is preliminary data.</text>
</comment>
<gene>
    <name evidence="1" type="ORF">IAA73_00445</name>
</gene>
<dbReference type="Proteomes" id="UP000823641">
    <property type="component" value="Unassembled WGS sequence"/>
</dbReference>
<sequence>MTEFFHFQNNIFAHSVMELKVMPPYYYRDIDWLICPTTHERLPEDLGFYVKKGKRWTDIIVYNESVTLQFYSQRLIELLSRFIDMDNISYPVHIEGAPFPYYLMYNLKGYPFVKQNVTKTWPFRFELSETPPALFSVMHSSFCICTRLVKEALEKAKLTNVSIESCYALTKEEHEKWKEEYGQSDING</sequence>
<organism evidence="1 2">
    <name type="scientific">Candidatus Gallipaludibacter merdavium</name>
    <dbReference type="NCBI Taxonomy" id="2840839"/>
    <lineage>
        <taxon>Bacteria</taxon>
        <taxon>Pseudomonadati</taxon>
        <taxon>Bacteroidota</taxon>
        <taxon>Bacteroidia</taxon>
        <taxon>Bacteroidales</taxon>
        <taxon>Candidatus Gallipaludibacter</taxon>
    </lineage>
</organism>
<dbReference type="EMBL" id="JADIMG010000003">
    <property type="protein sequence ID" value="MBO8458793.1"/>
    <property type="molecule type" value="Genomic_DNA"/>
</dbReference>
<name>A0A9D9N3H4_9BACT</name>
<reference evidence="1" key="2">
    <citation type="journal article" date="2021" name="PeerJ">
        <title>Extensive microbial diversity within the chicken gut microbiome revealed by metagenomics and culture.</title>
        <authorList>
            <person name="Gilroy R."/>
            <person name="Ravi A."/>
            <person name="Getino M."/>
            <person name="Pursley I."/>
            <person name="Horton D.L."/>
            <person name="Alikhan N.F."/>
            <person name="Baker D."/>
            <person name="Gharbi K."/>
            <person name="Hall N."/>
            <person name="Watson M."/>
            <person name="Adriaenssens E.M."/>
            <person name="Foster-Nyarko E."/>
            <person name="Jarju S."/>
            <person name="Secka A."/>
            <person name="Antonio M."/>
            <person name="Oren A."/>
            <person name="Chaudhuri R.R."/>
            <person name="La Ragione R."/>
            <person name="Hildebrand F."/>
            <person name="Pallen M.J."/>
        </authorList>
    </citation>
    <scope>NUCLEOTIDE SEQUENCE</scope>
    <source>
        <strain evidence="1">G3-3990</strain>
    </source>
</reference>